<sequence length="100" mass="11540">MLQVPKARLTDLHPPAVQFHPRTVFVGHLISGVRYTVKIRQNTCVVIDECSETASVERKITMANMARSIKEHLEMRFENSRCNWDMTTTSKLVHGMTEKR</sequence>
<dbReference type="AlphaFoldDB" id="A0A4V4HGG4"/>
<gene>
    <name evidence="1" type="ORF">K435DRAFT_522999</name>
</gene>
<keyword evidence="2" id="KW-1185">Reference proteome</keyword>
<name>A0A4V4HGG4_DENBC</name>
<evidence type="ECO:0000313" key="2">
    <source>
        <dbReference type="Proteomes" id="UP000297245"/>
    </source>
</evidence>
<proteinExistence type="predicted"/>
<organism evidence="1 2">
    <name type="scientific">Dendrothele bispora (strain CBS 962.96)</name>
    <dbReference type="NCBI Taxonomy" id="1314807"/>
    <lineage>
        <taxon>Eukaryota</taxon>
        <taxon>Fungi</taxon>
        <taxon>Dikarya</taxon>
        <taxon>Basidiomycota</taxon>
        <taxon>Agaricomycotina</taxon>
        <taxon>Agaricomycetes</taxon>
        <taxon>Agaricomycetidae</taxon>
        <taxon>Agaricales</taxon>
        <taxon>Agaricales incertae sedis</taxon>
        <taxon>Dendrothele</taxon>
    </lineage>
</organism>
<dbReference type="EMBL" id="ML179131">
    <property type="protein sequence ID" value="THU98745.1"/>
    <property type="molecule type" value="Genomic_DNA"/>
</dbReference>
<dbReference type="Proteomes" id="UP000297245">
    <property type="component" value="Unassembled WGS sequence"/>
</dbReference>
<protein>
    <submittedName>
        <fullName evidence="1">Uncharacterized protein</fullName>
    </submittedName>
</protein>
<reference evidence="1 2" key="1">
    <citation type="journal article" date="2019" name="Nat. Ecol. Evol.">
        <title>Megaphylogeny resolves global patterns of mushroom evolution.</title>
        <authorList>
            <person name="Varga T."/>
            <person name="Krizsan K."/>
            <person name="Foldi C."/>
            <person name="Dima B."/>
            <person name="Sanchez-Garcia M."/>
            <person name="Sanchez-Ramirez S."/>
            <person name="Szollosi G.J."/>
            <person name="Szarkandi J.G."/>
            <person name="Papp V."/>
            <person name="Albert L."/>
            <person name="Andreopoulos W."/>
            <person name="Angelini C."/>
            <person name="Antonin V."/>
            <person name="Barry K.W."/>
            <person name="Bougher N.L."/>
            <person name="Buchanan P."/>
            <person name="Buyck B."/>
            <person name="Bense V."/>
            <person name="Catcheside P."/>
            <person name="Chovatia M."/>
            <person name="Cooper J."/>
            <person name="Damon W."/>
            <person name="Desjardin D."/>
            <person name="Finy P."/>
            <person name="Geml J."/>
            <person name="Haridas S."/>
            <person name="Hughes K."/>
            <person name="Justo A."/>
            <person name="Karasinski D."/>
            <person name="Kautmanova I."/>
            <person name="Kiss B."/>
            <person name="Kocsube S."/>
            <person name="Kotiranta H."/>
            <person name="LaButti K.M."/>
            <person name="Lechner B.E."/>
            <person name="Liimatainen K."/>
            <person name="Lipzen A."/>
            <person name="Lukacs Z."/>
            <person name="Mihaltcheva S."/>
            <person name="Morgado L.N."/>
            <person name="Niskanen T."/>
            <person name="Noordeloos M.E."/>
            <person name="Ohm R.A."/>
            <person name="Ortiz-Santana B."/>
            <person name="Ovrebo C."/>
            <person name="Racz N."/>
            <person name="Riley R."/>
            <person name="Savchenko A."/>
            <person name="Shiryaev A."/>
            <person name="Soop K."/>
            <person name="Spirin V."/>
            <person name="Szebenyi C."/>
            <person name="Tomsovsky M."/>
            <person name="Tulloss R.E."/>
            <person name="Uehling J."/>
            <person name="Grigoriev I.V."/>
            <person name="Vagvolgyi C."/>
            <person name="Papp T."/>
            <person name="Martin F.M."/>
            <person name="Miettinen O."/>
            <person name="Hibbett D.S."/>
            <person name="Nagy L.G."/>
        </authorList>
    </citation>
    <scope>NUCLEOTIDE SEQUENCE [LARGE SCALE GENOMIC DNA]</scope>
    <source>
        <strain evidence="1 2">CBS 962.96</strain>
    </source>
</reference>
<evidence type="ECO:0000313" key="1">
    <source>
        <dbReference type="EMBL" id="THU98745.1"/>
    </source>
</evidence>
<accession>A0A4V4HGG4</accession>